<proteinExistence type="predicted"/>
<dbReference type="Proteomes" id="UP000061809">
    <property type="component" value="Chromosome"/>
</dbReference>
<dbReference type="GO" id="GO:0009279">
    <property type="term" value="C:cell outer membrane"/>
    <property type="evidence" value="ECO:0007669"/>
    <property type="project" value="UniProtKB-SubCell"/>
</dbReference>
<dbReference type="InterPro" id="IPR036942">
    <property type="entry name" value="Beta-barrel_TonB_sf"/>
</dbReference>
<sequence length="769" mass="86677">MKRLIISLFLTIYALGGVVGQNITGCLVDDNKAPIPYANVVLLSLPDSIFLGGVVTDDSGYFCFEKPDSRGKLVRISSIGYETAEFLLTKKELGTLILKTATMMLDEAVVVGRRPTYSLKQGTLTTNVENTLLSSLGTANDVLKRVPGLQINDGDVTVFGKGTPLIYINGRQVRDLSELEQLNSKEIAKVELIINPGAEYDAEVKAVLRIKTVKPVGEGIGGSVRTALQKGELWSNNQQVALNYRKQKLDIFGSLYYDKKRRIEKQEDLQTVYADQVLEINGKSRSPLSLDYIQGEGGLNYQLDDKSSVGLRYTINHSSSKSSVPDNYEVKLDGAPYDHLDFMNRMNGDGDTHKVNAYYTGMWGSKLGVDLNIDWLYGDSESNQNITEHSTAEGEQTVHARSASRNNLYAGKLVFSYPVAKGTLKFGPEVSFTNRHSSYVNKEQILEDSHSKATSDNQSVFISYDVPINKAYLSAGLRYEHVSFAYYEEDIKQEEQSKDYNNIFPSLSIFFPVKEWQFSLGYAARTKRPTYSALRSDIQYANRYTYERGNPSLQPETEHNISFQTMYKYVQFSIYYSYTKDAILSVTYPYKEDNLVTVFGIENISKWQAYGASLSVAPKIGIWEPIWNFEFMRQVLEGKYLGKQKHFNRPAIAASLTNQLRLPWGLIFSADISCSNKYHSGYVLNKANMWVDCGLRKAFLGGALNVSLQANDIFASMRNSFINYGEIMTFDKWNYNDSRQVRLRVSYRFNASRSKYKGTGAGEDEKARL</sequence>
<comment type="subcellular location">
    <subcellularLocation>
        <location evidence="1">Cell outer membrane</location>
    </subcellularLocation>
</comment>
<dbReference type="Gene3D" id="2.40.170.20">
    <property type="entry name" value="TonB-dependent receptor, beta-barrel domain"/>
    <property type="match status" value="1"/>
</dbReference>
<dbReference type="AlphaFoldDB" id="A0A0N7IG02"/>
<evidence type="ECO:0000256" key="1">
    <source>
        <dbReference type="ARBA" id="ARBA00004442"/>
    </source>
</evidence>
<evidence type="ECO:0000313" key="5">
    <source>
        <dbReference type="EMBL" id="ALJ61635.1"/>
    </source>
</evidence>
<dbReference type="Pfam" id="PF13715">
    <property type="entry name" value="CarbopepD_reg_2"/>
    <property type="match status" value="1"/>
</dbReference>
<organism evidence="5 6">
    <name type="scientific">Bacteroides cellulosilyticus</name>
    <dbReference type="NCBI Taxonomy" id="246787"/>
    <lineage>
        <taxon>Bacteria</taxon>
        <taxon>Pseudomonadati</taxon>
        <taxon>Bacteroidota</taxon>
        <taxon>Bacteroidia</taxon>
        <taxon>Bacteroidales</taxon>
        <taxon>Bacteroidaceae</taxon>
        <taxon>Bacteroides</taxon>
    </lineage>
</organism>
<accession>A0A0N7IG02</accession>
<name>A0A0N7IG02_9BACE</name>
<feature type="domain" description="Outer membrane protein beta-barrel" evidence="4">
    <location>
        <begin position="370"/>
        <end position="747"/>
    </location>
</feature>
<keyword evidence="3" id="KW-0998">Cell outer membrane</keyword>
<dbReference type="Pfam" id="PF14905">
    <property type="entry name" value="OMP_b-brl_3"/>
    <property type="match status" value="1"/>
</dbReference>
<evidence type="ECO:0000256" key="2">
    <source>
        <dbReference type="ARBA" id="ARBA00023136"/>
    </source>
</evidence>
<dbReference type="KEGG" id="bcel:BcellWH2_04418"/>
<gene>
    <name evidence="5" type="ORF">BcellWH2_04418</name>
</gene>
<dbReference type="InterPro" id="IPR008969">
    <property type="entry name" value="CarboxyPept-like_regulatory"/>
</dbReference>
<keyword evidence="2" id="KW-0472">Membrane</keyword>
<dbReference type="InterPro" id="IPR041700">
    <property type="entry name" value="OMP_b-brl_3"/>
</dbReference>
<dbReference type="SUPFAM" id="SSF49464">
    <property type="entry name" value="Carboxypeptidase regulatory domain-like"/>
    <property type="match status" value="1"/>
</dbReference>
<dbReference type="EMBL" id="CP012801">
    <property type="protein sequence ID" value="ALJ61635.1"/>
    <property type="molecule type" value="Genomic_DNA"/>
</dbReference>
<protein>
    <recommendedName>
        <fullName evidence="4">Outer membrane protein beta-barrel domain-containing protein</fullName>
    </recommendedName>
</protein>
<evidence type="ECO:0000256" key="3">
    <source>
        <dbReference type="ARBA" id="ARBA00023237"/>
    </source>
</evidence>
<dbReference type="RefSeq" id="WP_029428662.1">
    <property type="nucleotide sequence ID" value="NZ_CP012801.1"/>
</dbReference>
<reference evidence="5 6" key="1">
    <citation type="journal article" date="2015" name="Science">
        <title>Genetic determinants of in vivo fitness and diet responsiveness in multiple human gut Bacteroides.</title>
        <authorList>
            <person name="Wu M."/>
            <person name="McNulty N.P."/>
            <person name="Rodionov D.A."/>
            <person name="Khoroshkin M.S."/>
            <person name="Griffin N.W."/>
            <person name="Cheng J."/>
            <person name="Latreille P."/>
            <person name="Kerstetter R.A."/>
            <person name="Terrapon N."/>
            <person name="Henrissat B."/>
            <person name="Osterman A.L."/>
            <person name="Gordon J.I."/>
        </authorList>
    </citation>
    <scope>NUCLEOTIDE SEQUENCE [LARGE SCALE GENOMIC DNA]</scope>
    <source>
        <strain evidence="5 6">WH2</strain>
    </source>
</reference>
<dbReference type="SUPFAM" id="SSF56935">
    <property type="entry name" value="Porins"/>
    <property type="match status" value="1"/>
</dbReference>
<dbReference type="PATRIC" id="fig|246787.4.peg.4564"/>
<evidence type="ECO:0000313" key="6">
    <source>
        <dbReference type="Proteomes" id="UP000061809"/>
    </source>
</evidence>
<evidence type="ECO:0000259" key="4">
    <source>
        <dbReference type="Pfam" id="PF14905"/>
    </source>
</evidence>